<dbReference type="AlphaFoldDB" id="A0A068VV22"/>
<feature type="region of interest" description="Disordered" evidence="1">
    <location>
        <begin position="1"/>
        <end position="25"/>
    </location>
</feature>
<gene>
    <name evidence="2" type="ORF">PFCIRM138_04050</name>
</gene>
<feature type="region of interest" description="Disordered" evidence="1">
    <location>
        <begin position="50"/>
        <end position="100"/>
    </location>
</feature>
<sequence length="100" mass="10125">MAEDNHSNARRNGIRPTVAERSSWRTAQGPLASVVPIGVGGWPRPIRGNSHELGVAANSSVPASTSGSQSAPDATGPVVIPATRRVPGDDAGGMATTTPC</sequence>
<dbReference type="KEGG" id="pfre:RM25_1884"/>
<protein>
    <submittedName>
        <fullName evidence="2">Uncharacterized protein</fullName>
    </submittedName>
</protein>
<accession>A0A068VV22</accession>
<proteinExistence type="predicted"/>
<dbReference type="PATRIC" id="fig|66712.6.peg.1913"/>
<dbReference type="EMBL" id="LM676438">
    <property type="protein sequence ID" value="CEP27588.1"/>
    <property type="molecule type" value="Genomic_DNA"/>
</dbReference>
<feature type="compositionally biased region" description="Polar residues" evidence="1">
    <location>
        <begin position="57"/>
        <end position="72"/>
    </location>
</feature>
<organism evidence="2">
    <name type="scientific">Propionibacterium freudenreichii subsp. freudenreichii</name>
    <dbReference type="NCBI Taxonomy" id="66712"/>
    <lineage>
        <taxon>Bacteria</taxon>
        <taxon>Bacillati</taxon>
        <taxon>Actinomycetota</taxon>
        <taxon>Actinomycetes</taxon>
        <taxon>Propionibacteriales</taxon>
        <taxon>Propionibacteriaceae</taxon>
        <taxon>Propionibacterium</taxon>
    </lineage>
</organism>
<reference evidence="2" key="1">
    <citation type="submission" date="2014-08" db="EMBL/GenBank/DDBJ databases">
        <authorList>
            <person name="Falentin Helene"/>
        </authorList>
    </citation>
    <scope>NUCLEOTIDE SEQUENCE</scope>
</reference>
<evidence type="ECO:0000313" key="2">
    <source>
        <dbReference type="EMBL" id="CEP27588.1"/>
    </source>
</evidence>
<evidence type="ECO:0000256" key="1">
    <source>
        <dbReference type="SAM" id="MobiDB-lite"/>
    </source>
</evidence>
<name>A0A068VV22_PROFF</name>